<sequence length="227" mass="24315">MNQDVRESLSAGIDGELSNEQLRFLLRRLDHDASLQQTWARYHLARDSLRRQLPPMASTDFAARVMQAVEQDGARSVATGRRNHWLRWSTGGAIAASVAAAALMIGQPGGDAGRSSASTASTQQTIKVRDVAAVAPASKPAATPTAPAAVPPWLSGNSAGLLSQQASATLGAPFDTSQLTYPRRQTPYSSMHRYRTLDNNDGSYLLLLEPEQQTVPDTARRAGAVAH</sequence>
<evidence type="ECO:0000313" key="3">
    <source>
        <dbReference type="Proteomes" id="UP001596114"/>
    </source>
</evidence>
<comment type="caution">
    <text evidence="2">The sequence shown here is derived from an EMBL/GenBank/DDBJ whole genome shotgun (WGS) entry which is preliminary data.</text>
</comment>
<dbReference type="PANTHER" id="PTHR38104:SF1">
    <property type="entry name" value="ANTI-SIGMA-E FACTOR RSEA"/>
    <property type="match status" value="1"/>
</dbReference>
<feature type="domain" description="Anti sigma-E protein RseA N-terminal" evidence="1">
    <location>
        <begin position="6"/>
        <end position="79"/>
    </location>
</feature>
<name>A0ABW0QNX0_9GAMM</name>
<gene>
    <name evidence="2" type="ORF">ACFPPA_11005</name>
</gene>
<dbReference type="Gene3D" id="1.10.10.880">
    <property type="entry name" value="Anti sigma-E protein RseA, N-terminal domain"/>
    <property type="match status" value="1"/>
</dbReference>
<dbReference type="PANTHER" id="PTHR38104">
    <property type="match status" value="1"/>
</dbReference>
<keyword evidence="3" id="KW-1185">Reference proteome</keyword>
<organism evidence="2 3">
    <name type="scientific">Rhodanobacter ginsengisoli</name>
    <dbReference type="NCBI Taxonomy" id="418646"/>
    <lineage>
        <taxon>Bacteria</taxon>
        <taxon>Pseudomonadati</taxon>
        <taxon>Pseudomonadota</taxon>
        <taxon>Gammaproteobacteria</taxon>
        <taxon>Lysobacterales</taxon>
        <taxon>Rhodanobacteraceae</taxon>
        <taxon>Rhodanobacter</taxon>
    </lineage>
</organism>
<dbReference type="InterPro" id="IPR005572">
    <property type="entry name" value="Anti-sigma_E_RseA_N"/>
</dbReference>
<evidence type="ECO:0000259" key="1">
    <source>
        <dbReference type="Pfam" id="PF03872"/>
    </source>
</evidence>
<dbReference type="InterPro" id="IPR036147">
    <property type="entry name" value="Anti-sigma_E_RseA_N_sf"/>
</dbReference>
<dbReference type="InterPro" id="IPR052383">
    <property type="entry name" value="Anti-sigma-E_RseA-like"/>
</dbReference>
<reference evidence="3" key="1">
    <citation type="journal article" date="2019" name="Int. J. Syst. Evol. Microbiol.">
        <title>The Global Catalogue of Microorganisms (GCM) 10K type strain sequencing project: providing services to taxonomists for standard genome sequencing and annotation.</title>
        <authorList>
            <consortium name="The Broad Institute Genomics Platform"/>
            <consortium name="The Broad Institute Genome Sequencing Center for Infectious Disease"/>
            <person name="Wu L."/>
            <person name="Ma J."/>
        </authorList>
    </citation>
    <scope>NUCLEOTIDE SEQUENCE [LARGE SCALE GENOMIC DNA]</scope>
    <source>
        <strain evidence="3">CGMCC 1.16619</strain>
    </source>
</reference>
<dbReference type="RefSeq" id="WP_377319812.1">
    <property type="nucleotide sequence ID" value="NZ_JBHSNF010000002.1"/>
</dbReference>
<dbReference type="EMBL" id="JBHSNF010000002">
    <property type="protein sequence ID" value="MFC5526271.1"/>
    <property type="molecule type" value="Genomic_DNA"/>
</dbReference>
<proteinExistence type="predicted"/>
<dbReference type="SUPFAM" id="SSF89069">
    <property type="entry name" value="N-terminal, cytoplasmic domain of anti-sigmaE factor RseA"/>
    <property type="match status" value="1"/>
</dbReference>
<dbReference type="Proteomes" id="UP001596114">
    <property type="component" value="Unassembled WGS sequence"/>
</dbReference>
<dbReference type="Pfam" id="PF03872">
    <property type="entry name" value="RseA_N"/>
    <property type="match status" value="1"/>
</dbReference>
<accession>A0ABW0QNX0</accession>
<evidence type="ECO:0000313" key="2">
    <source>
        <dbReference type="EMBL" id="MFC5526271.1"/>
    </source>
</evidence>
<dbReference type="CDD" id="cd16328">
    <property type="entry name" value="RseA_N"/>
    <property type="match status" value="1"/>
</dbReference>
<protein>
    <submittedName>
        <fullName evidence="2">Sigma-E factor negative regulatory protein</fullName>
    </submittedName>
</protein>